<dbReference type="GO" id="GO:0015920">
    <property type="term" value="P:lipopolysaccharide transport"/>
    <property type="evidence" value="ECO:0007669"/>
    <property type="project" value="InterPro"/>
</dbReference>
<dbReference type="RefSeq" id="WP_093915037.1">
    <property type="nucleotide sequence ID" value="NZ_FPAJ01000001.1"/>
</dbReference>
<comment type="subcellular location">
    <subcellularLocation>
        <location evidence="1">Cell outer membrane</location>
    </subcellularLocation>
</comment>
<gene>
    <name evidence="1" type="primary">lptD</name>
    <name evidence="3" type="ORF">SAMN04488040_0840</name>
</gene>
<keyword evidence="1" id="KW-0998">Cell outer membrane</keyword>
<accession>A0A1I6QPS8</accession>
<dbReference type="HAMAP" id="MF_01411">
    <property type="entry name" value="LPS_assembly_LptD"/>
    <property type="match status" value="1"/>
</dbReference>
<dbReference type="PANTHER" id="PTHR30189:SF1">
    <property type="entry name" value="LPS-ASSEMBLY PROTEIN LPTD"/>
    <property type="match status" value="1"/>
</dbReference>
<dbReference type="GO" id="GO:0009279">
    <property type="term" value="C:cell outer membrane"/>
    <property type="evidence" value="ECO:0007669"/>
    <property type="project" value="UniProtKB-SubCell"/>
</dbReference>
<dbReference type="PANTHER" id="PTHR30189">
    <property type="entry name" value="LPS-ASSEMBLY PROTEIN"/>
    <property type="match status" value="1"/>
</dbReference>
<dbReference type="EMBL" id="FPAJ01000001">
    <property type="protein sequence ID" value="SFS54352.1"/>
    <property type="molecule type" value="Genomic_DNA"/>
</dbReference>
<comment type="caution">
    <text evidence="1">Lacks conserved residue(s) required for the propagation of feature annotation.</text>
</comment>
<dbReference type="InterPro" id="IPR007543">
    <property type="entry name" value="LptD_C"/>
</dbReference>
<dbReference type="STRING" id="394264.SAMN04488040_0840"/>
<keyword evidence="1" id="KW-0472">Membrane</keyword>
<evidence type="ECO:0000313" key="3">
    <source>
        <dbReference type="EMBL" id="SFS54352.1"/>
    </source>
</evidence>
<dbReference type="Proteomes" id="UP000199239">
    <property type="component" value="Unassembled WGS sequence"/>
</dbReference>
<feature type="signal peptide" evidence="1">
    <location>
        <begin position="1"/>
        <end position="18"/>
    </location>
</feature>
<dbReference type="InterPro" id="IPR020889">
    <property type="entry name" value="LipoPS_assembly_LptD"/>
</dbReference>
<dbReference type="AlphaFoldDB" id="A0A1I6QPS8"/>
<feature type="domain" description="LptD C-terminal" evidence="2">
    <location>
        <begin position="268"/>
        <end position="633"/>
    </location>
</feature>
<evidence type="ECO:0000313" key="4">
    <source>
        <dbReference type="Proteomes" id="UP000199239"/>
    </source>
</evidence>
<proteinExistence type="inferred from homology"/>
<dbReference type="GO" id="GO:0043165">
    <property type="term" value="P:Gram-negative-bacterium-type cell outer membrane assembly"/>
    <property type="evidence" value="ECO:0007669"/>
    <property type="project" value="UniProtKB-UniRule"/>
</dbReference>
<keyword evidence="1" id="KW-0732">Signal</keyword>
<comment type="function">
    <text evidence="1">Involved in the assembly of lipopolysaccharide (LPS) at the surface of the outer membrane.</text>
</comment>
<name>A0A1I6QPS8_9RHOB</name>
<dbReference type="Pfam" id="PF04453">
    <property type="entry name" value="LptD"/>
    <property type="match status" value="1"/>
</dbReference>
<dbReference type="OrthoDB" id="9760225at2"/>
<reference evidence="4" key="1">
    <citation type="submission" date="2016-10" db="EMBL/GenBank/DDBJ databases">
        <authorList>
            <person name="Varghese N."/>
            <person name="Submissions S."/>
        </authorList>
    </citation>
    <scope>NUCLEOTIDE SEQUENCE [LARGE SCALE GENOMIC DNA]</scope>
    <source>
        <strain evidence="4">DSM 23422</strain>
    </source>
</reference>
<evidence type="ECO:0000256" key="1">
    <source>
        <dbReference type="HAMAP-Rule" id="MF_01411"/>
    </source>
</evidence>
<protein>
    <recommendedName>
        <fullName evidence="1">LPS-assembly protein LptD</fullName>
    </recommendedName>
</protein>
<evidence type="ECO:0000259" key="2">
    <source>
        <dbReference type="Pfam" id="PF04453"/>
    </source>
</evidence>
<dbReference type="GO" id="GO:1990351">
    <property type="term" value="C:transporter complex"/>
    <property type="evidence" value="ECO:0007669"/>
    <property type="project" value="TreeGrafter"/>
</dbReference>
<dbReference type="InterPro" id="IPR050218">
    <property type="entry name" value="LptD"/>
</dbReference>
<comment type="subunit">
    <text evidence="1">Component of the lipopolysaccharide transport and assembly complex.</text>
</comment>
<sequence precursor="true">MRQLLLALCLLLPLPAVAQTPDERPAVLVADDLLITRDRVLIARGNVEAFQGDTRIQAKSISYDEQTGALTIEGPIVLTDGGDTVILADEAQLDRDLQNGLLTGARMVMDQQVQLAAVQLDRVDGRYSQLYKTAVTSCKICENGEVPLWQIRARRVIHDKVEQQLYFDDATFHIKNVPVFYLPRLRMPDPTLYRATGFLTSSIRTTSQLGTGLKIPYFIKLGDSRDLTLTPYLSSATRTLEFRYRQAFVDGYTSLEGAYTRDDEIPGTNRGYINWLGWFDLERDFILSFNIKIVSDESYLTEYDYLGGVGGDRLRSDIVVSRTRRDSYVQASLYNYESLRDGEINSTLPTIVIDGEFERRFFPKSVGGEVRLSLNAHSHRRSSTVDITGRDLARINGKLEYLRRFTHQSGLVSDARAGLGFNGFDITQDSTYAQNHTDLVPFASVGLSYPMVRAGAGGVTQMLTPLAQIGWIGGDRLDIPNEESTRVEFDQGNLLSLSRFPSPDRQERGTVTAVGMNWSRFDPQGWDAHISAGQVFRAILDEDFTELSGLSGHQSNILLAGQLRNQTGMSLTARSLFDTDFELTKAEIRGDWGFRNIVLGGTYVWMEADAAENLNEPVSEISLDGTYDFHNHWAANGDVRYDIENNRATTVGLGLTYINECVSVDLLVRRRYTSSTSVEPSTDIGFNIGVRGFSASNGKERYVRSCGM</sequence>
<feature type="chain" id="PRO_5011801882" description="LPS-assembly protein LptD" evidence="1">
    <location>
        <begin position="19"/>
        <end position="708"/>
    </location>
</feature>
<keyword evidence="4" id="KW-1185">Reference proteome</keyword>
<comment type="similarity">
    <text evidence="1">Belongs to the LptD family.</text>
</comment>
<organism evidence="3 4">
    <name type="scientific">Sulfitobacter marinus</name>
    <dbReference type="NCBI Taxonomy" id="394264"/>
    <lineage>
        <taxon>Bacteria</taxon>
        <taxon>Pseudomonadati</taxon>
        <taxon>Pseudomonadota</taxon>
        <taxon>Alphaproteobacteria</taxon>
        <taxon>Rhodobacterales</taxon>
        <taxon>Roseobacteraceae</taxon>
        <taxon>Sulfitobacter</taxon>
    </lineage>
</organism>